<dbReference type="Proteomes" id="UP000066480">
    <property type="component" value="Chromosome"/>
</dbReference>
<evidence type="ECO:0000256" key="1">
    <source>
        <dbReference type="ARBA" id="ARBA00023015"/>
    </source>
</evidence>
<keyword evidence="2 4" id="KW-0238">DNA-binding</keyword>
<evidence type="ECO:0000256" key="2">
    <source>
        <dbReference type="ARBA" id="ARBA00023125"/>
    </source>
</evidence>
<dbReference type="GO" id="GO:0000976">
    <property type="term" value="F:transcription cis-regulatory region binding"/>
    <property type="evidence" value="ECO:0007669"/>
    <property type="project" value="TreeGrafter"/>
</dbReference>
<dbReference type="Gene3D" id="1.10.10.60">
    <property type="entry name" value="Homeodomain-like"/>
    <property type="match status" value="1"/>
</dbReference>
<reference evidence="6 7" key="1">
    <citation type="submission" date="2015-03" db="EMBL/GenBank/DDBJ databases">
        <title>Luteipulveratus halotolerans sp. nov., a novel actinobacterium (Dermacoccaceae) from Sarawak, Malaysia.</title>
        <authorList>
            <person name="Juboi H."/>
            <person name="Basik A."/>
            <person name="Shamsul S.S."/>
            <person name="Arnold P."/>
            <person name="Schmitt E.K."/>
            <person name="Sanglier J.-J."/>
            <person name="Yeo T."/>
        </authorList>
    </citation>
    <scope>NUCLEOTIDE SEQUENCE [LARGE SCALE GENOMIC DNA]</scope>
    <source>
        <strain evidence="6 7">MN07-A0370</strain>
    </source>
</reference>
<protein>
    <submittedName>
        <fullName evidence="6">TetR family transcriptional regulator</fullName>
    </submittedName>
</protein>
<feature type="DNA-binding region" description="H-T-H motif" evidence="4">
    <location>
        <begin position="38"/>
        <end position="57"/>
    </location>
</feature>
<dbReference type="InterPro" id="IPR041347">
    <property type="entry name" value="MftR_C"/>
</dbReference>
<dbReference type="PANTHER" id="PTHR30055">
    <property type="entry name" value="HTH-TYPE TRANSCRIPTIONAL REGULATOR RUTR"/>
    <property type="match status" value="1"/>
</dbReference>
<dbReference type="Gene3D" id="1.10.357.10">
    <property type="entry name" value="Tetracycline Repressor, domain 2"/>
    <property type="match status" value="1"/>
</dbReference>
<dbReference type="STRING" id="571913.VV02_02275"/>
<evidence type="ECO:0000313" key="6">
    <source>
        <dbReference type="EMBL" id="AKU14967.1"/>
    </source>
</evidence>
<keyword evidence="1" id="KW-0805">Transcription regulation</keyword>
<name>A0A0K1JE24_9MICO</name>
<organism evidence="6 7">
    <name type="scientific">Luteipulveratus mongoliensis</name>
    <dbReference type="NCBI Taxonomy" id="571913"/>
    <lineage>
        <taxon>Bacteria</taxon>
        <taxon>Bacillati</taxon>
        <taxon>Actinomycetota</taxon>
        <taxon>Actinomycetes</taxon>
        <taxon>Micrococcales</taxon>
        <taxon>Dermacoccaceae</taxon>
        <taxon>Luteipulveratus</taxon>
    </lineage>
</organism>
<gene>
    <name evidence="6" type="ORF">VV02_02275</name>
</gene>
<keyword evidence="3" id="KW-0804">Transcription</keyword>
<dbReference type="AlphaFoldDB" id="A0A0K1JE24"/>
<evidence type="ECO:0000256" key="4">
    <source>
        <dbReference type="PROSITE-ProRule" id="PRU00335"/>
    </source>
</evidence>
<dbReference type="SUPFAM" id="SSF46689">
    <property type="entry name" value="Homeodomain-like"/>
    <property type="match status" value="1"/>
</dbReference>
<dbReference type="InterPro" id="IPR050109">
    <property type="entry name" value="HTH-type_TetR-like_transc_reg"/>
</dbReference>
<dbReference type="InterPro" id="IPR009057">
    <property type="entry name" value="Homeodomain-like_sf"/>
</dbReference>
<dbReference type="Pfam" id="PF00440">
    <property type="entry name" value="TetR_N"/>
    <property type="match status" value="1"/>
</dbReference>
<accession>A0A0K1JE24</accession>
<dbReference type="PROSITE" id="PS50977">
    <property type="entry name" value="HTH_TETR_2"/>
    <property type="match status" value="1"/>
</dbReference>
<dbReference type="PANTHER" id="PTHR30055:SF234">
    <property type="entry name" value="HTH-TYPE TRANSCRIPTIONAL REGULATOR BETI"/>
    <property type="match status" value="1"/>
</dbReference>
<dbReference type="EMBL" id="CP011112">
    <property type="protein sequence ID" value="AKU14967.1"/>
    <property type="molecule type" value="Genomic_DNA"/>
</dbReference>
<keyword evidence="7" id="KW-1185">Reference proteome</keyword>
<dbReference type="PATRIC" id="fig|571913.6.peg.468"/>
<dbReference type="GO" id="GO:0003700">
    <property type="term" value="F:DNA-binding transcription factor activity"/>
    <property type="evidence" value="ECO:0007669"/>
    <property type="project" value="TreeGrafter"/>
</dbReference>
<evidence type="ECO:0000256" key="3">
    <source>
        <dbReference type="ARBA" id="ARBA00023163"/>
    </source>
</evidence>
<dbReference type="PRINTS" id="PR00455">
    <property type="entry name" value="HTHTETR"/>
</dbReference>
<dbReference type="Pfam" id="PF17754">
    <property type="entry name" value="TetR_C_14"/>
    <property type="match status" value="1"/>
</dbReference>
<sequence length="193" mass="21535">MPSDPPGGLRELKKRRTRKLIRTTAFELFREQGYTQTTTEQIAAGAEVSPSTFFRYFPTKEALVETDDLDPELIKAFRRQPEDISVLAALRGAAKEVLGTLDEEDLEFERQRSELLRSQPELKGAVQREMSRTIDVFADMIAERTGLANDDVKVRATAGAAIGAFFALGQDQLSKDIGEQIDLIKFLEAGMPL</sequence>
<dbReference type="RefSeq" id="WP_052589532.1">
    <property type="nucleotide sequence ID" value="NZ_CP011112.1"/>
</dbReference>
<dbReference type="InterPro" id="IPR001647">
    <property type="entry name" value="HTH_TetR"/>
</dbReference>
<proteinExistence type="predicted"/>
<evidence type="ECO:0000259" key="5">
    <source>
        <dbReference type="PROSITE" id="PS50977"/>
    </source>
</evidence>
<dbReference type="KEGG" id="lmoi:VV02_02275"/>
<evidence type="ECO:0000313" key="7">
    <source>
        <dbReference type="Proteomes" id="UP000066480"/>
    </source>
</evidence>
<feature type="domain" description="HTH tetR-type" evidence="5">
    <location>
        <begin position="15"/>
        <end position="75"/>
    </location>
</feature>